<proteinExistence type="predicted"/>
<feature type="compositionally biased region" description="Basic and acidic residues" evidence="1">
    <location>
        <begin position="112"/>
        <end position="121"/>
    </location>
</feature>
<feature type="compositionally biased region" description="Basic and acidic residues" evidence="1">
    <location>
        <begin position="69"/>
        <end position="93"/>
    </location>
</feature>
<accession>A0A8S1IWQ9</accession>
<evidence type="ECO:0000313" key="2">
    <source>
        <dbReference type="EMBL" id="CAD7698327.1"/>
    </source>
</evidence>
<dbReference type="AlphaFoldDB" id="A0A8S1IWQ9"/>
<evidence type="ECO:0000313" key="3">
    <source>
        <dbReference type="Proteomes" id="UP000708148"/>
    </source>
</evidence>
<dbReference type="Gene3D" id="6.10.250.3180">
    <property type="match status" value="1"/>
</dbReference>
<comment type="caution">
    <text evidence="2">The sequence shown here is derived from an EMBL/GenBank/DDBJ whole genome shotgun (WGS) entry which is preliminary data.</text>
</comment>
<dbReference type="PANTHER" id="PTHR47543:SF2">
    <property type="entry name" value="RNA POLYMERASE II TRANSCRIPTION FACTOR SIII SUBUNIT A"/>
    <property type="match status" value="1"/>
</dbReference>
<feature type="compositionally biased region" description="Polar residues" evidence="1">
    <location>
        <begin position="139"/>
        <end position="157"/>
    </location>
</feature>
<dbReference type="EMBL" id="CAJHUC010000809">
    <property type="protein sequence ID" value="CAD7698327.1"/>
    <property type="molecule type" value="Genomic_DNA"/>
</dbReference>
<gene>
    <name evidence="2" type="ORF">OSTQU699_LOCUS3688</name>
</gene>
<evidence type="ECO:0000256" key="1">
    <source>
        <dbReference type="SAM" id="MobiDB-lite"/>
    </source>
</evidence>
<name>A0A8S1IWQ9_9CHLO</name>
<feature type="region of interest" description="Disordered" evidence="1">
    <location>
        <begin position="69"/>
        <end position="176"/>
    </location>
</feature>
<organism evidence="2 3">
    <name type="scientific">Ostreobium quekettii</name>
    <dbReference type="NCBI Taxonomy" id="121088"/>
    <lineage>
        <taxon>Eukaryota</taxon>
        <taxon>Viridiplantae</taxon>
        <taxon>Chlorophyta</taxon>
        <taxon>core chlorophytes</taxon>
        <taxon>Ulvophyceae</taxon>
        <taxon>TCBD clade</taxon>
        <taxon>Bryopsidales</taxon>
        <taxon>Ostreobineae</taxon>
        <taxon>Ostreobiaceae</taxon>
        <taxon>Ostreobium</taxon>
    </lineage>
</organism>
<dbReference type="Proteomes" id="UP000708148">
    <property type="component" value="Unassembled WGS sequence"/>
</dbReference>
<keyword evidence="3" id="KW-1185">Reference proteome</keyword>
<sequence length="176" mass="19923">MTREGSSRDLSWDTWDIWCKMYEDKFGPVSPSTKVPKLAGANGFSHIVAGREPGNYRLLYHQKIRERETKRKQIGERAKGKMEMEKQEKESRKVQMLTGPVPKRRKGAAKQRPTDTKREGLMKQLGISGSKGTPKKLSMTGSNQRIMNAPLVQTASSGKRKPPDLWGVPSAKRRPF</sequence>
<protein>
    <submittedName>
        <fullName evidence="2">Uncharacterized protein</fullName>
    </submittedName>
</protein>
<reference evidence="2" key="1">
    <citation type="submission" date="2020-12" db="EMBL/GenBank/DDBJ databases">
        <authorList>
            <person name="Iha C."/>
        </authorList>
    </citation>
    <scope>NUCLEOTIDE SEQUENCE</scope>
</reference>
<dbReference type="PANTHER" id="PTHR47543">
    <property type="entry name" value="OS08G0169600 PROTEIN"/>
    <property type="match status" value="1"/>
</dbReference>